<keyword evidence="4" id="KW-1185">Reference proteome</keyword>
<protein>
    <submittedName>
        <fullName evidence="3">2,5-dichloro-2,5-cyclohexadiene-1,4-diol dehydrogenase</fullName>
        <ecNumber evidence="3">1.1.1.-</ecNumber>
    </submittedName>
</protein>
<dbReference type="PRINTS" id="PR00081">
    <property type="entry name" value="GDHRDH"/>
</dbReference>
<dbReference type="EC" id="1.1.1.-" evidence="3"/>
<dbReference type="Pfam" id="PF13561">
    <property type="entry name" value="adh_short_C2"/>
    <property type="match status" value="1"/>
</dbReference>
<dbReference type="RefSeq" id="WP_070934038.1">
    <property type="nucleotide sequence ID" value="NZ_MIPT01000001.1"/>
</dbReference>
<proteinExistence type="inferred from homology"/>
<dbReference type="EMBL" id="MIPT01000001">
    <property type="protein sequence ID" value="OHT20515.1"/>
    <property type="molecule type" value="Genomic_DNA"/>
</dbReference>
<dbReference type="GO" id="GO:0016491">
    <property type="term" value="F:oxidoreductase activity"/>
    <property type="evidence" value="ECO:0007669"/>
    <property type="project" value="UniProtKB-KW"/>
</dbReference>
<sequence>MDFTGKTALVTGGASGIGLACLEQFAAAGANVVVADISGEAAGRVAARLGDKGLAFGGDLADPETVAELFDIAVARFGRIDCAVNAAGISGNWGAFEDFPLDEWHRVIAVNLTAVFLCMQHEARVMLRQGGGAICNISSGAGFIAAPGMPHYTAAKHGVLGLTKVAAKEYAARGIRVNAVCPGTTDTPMMAKSIGGDSERQKLMDSTVPMGRMGRPEEIAAAAVWLCSDAASFVSGESMAVDGASVCR</sequence>
<dbReference type="NCBIfam" id="NF005559">
    <property type="entry name" value="PRK07231.1"/>
    <property type="match status" value="1"/>
</dbReference>
<dbReference type="PROSITE" id="PS51257">
    <property type="entry name" value="PROKAR_LIPOPROTEIN"/>
    <property type="match status" value="1"/>
</dbReference>
<dbReference type="PROSITE" id="PS00061">
    <property type="entry name" value="ADH_SHORT"/>
    <property type="match status" value="1"/>
</dbReference>
<dbReference type="AlphaFoldDB" id="A0A1S1HE88"/>
<accession>A0A1S1HE88</accession>
<dbReference type="InterPro" id="IPR020904">
    <property type="entry name" value="Sc_DH/Rdtase_CS"/>
</dbReference>
<gene>
    <name evidence="3" type="primary">linC_2</name>
    <name evidence="3" type="ORF">BHE75_02513</name>
</gene>
<dbReference type="CDD" id="cd05233">
    <property type="entry name" value="SDR_c"/>
    <property type="match status" value="1"/>
</dbReference>
<evidence type="ECO:0000313" key="4">
    <source>
        <dbReference type="Proteomes" id="UP000179467"/>
    </source>
</evidence>
<dbReference type="InterPro" id="IPR002347">
    <property type="entry name" value="SDR_fam"/>
</dbReference>
<organism evidence="3 4">
    <name type="scientific">Edaphosphingomonas haloaromaticamans</name>
    <dbReference type="NCBI Taxonomy" id="653954"/>
    <lineage>
        <taxon>Bacteria</taxon>
        <taxon>Pseudomonadati</taxon>
        <taxon>Pseudomonadota</taxon>
        <taxon>Alphaproteobacteria</taxon>
        <taxon>Sphingomonadales</taxon>
        <taxon>Rhizorhabdaceae</taxon>
        <taxon>Edaphosphingomonas</taxon>
    </lineage>
</organism>
<dbReference type="PANTHER" id="PTHR24321">
    <property type="entry name" value="DEHYDROGENASES, SHORT CHAIN"/>
    <property type="match status" value="1"/>
</dbReference>
<comment type="similarity">
    <text evidence="1">Belongs to the short-chain dehydrogenases/reductases (SDR) family.</text>
</comment>
<name>A0A1S1HE88_9SPHN</name>
<evidence type="ECO:0000256" key="2">
    <source>
        <dbReference type="ARBA" id="ARBA00023002"/>
    </source>
</evidence>
<dbReference type="PANTHER" id="PTHR24321:SF8">
    <property type="entry name" value="ESTRADIOL 17-BETA-DEHYDROGENASE 8-RELATED"/>
    <property type="match status" value="1"/>
</dbReference>
<keyword evidence="2 3" id="KW-0560">Oxidoreductase</keyword>
<reference evidence="3 4" key="1">
    <citation type="submission" date="2016-09" db="EMBL/GenBank/DDBJ databases">
        <title>Metabolic pathway, cell adaptation mechanisms and a novel monoxygenase revealed through proteogenomic-transcription analysis of a Sphingomonas haloaromaticamans strain degrading the fungicide ortho-phenylphenol.</title>
        <authorList>
            <person name="Perruchon C."/>
            <person name="Papadopoulou E.S."/>
            <person name="Rousidou C."/>
            <person name="Vasileiadis S."/>
            <person name="Tanou G."/>
            <person name="Amoutzias G."/>
            <person name="Molassiotis A."/>
            <person name="Karpouzas D.G."/>
        </authorList>
    </citation>
    <scope>NUCLEOTIDE SEQUENCE [LARGE SCALE GENOMIC DNA]</scope>
    <source>
        <strain evidence="3 4">P3</strain>
    </source>
</reference>
<evidence type="ECO:0000256" key="1">
    <source>
        <dbReference type="ARBA" id="ARBA00006484"/>
    </source>
</evidence>
<dbReference type="FunFam" id="3.40.50.720:FF:000084">
    <property type="entry name" value="Short-chain dehydrogenase reductase"/>
    <property type="match status" value="1"/>
</dbReference>
<dbReference type="InterPro" id="IPR036291">
    <property type="entry name" value="NAD(P)-bd_dom_sf"/>
</dbReference>
<dbReference type="PRINTS" id="PR00080">
    <property type="entry name" value="SDRFAMILY"/>
</dbReference>
<evidence type="ECO:0000313" key="3">
    <source>
        <dbReference type="EMBL" id="OHT20515.1"/>
    </source>
</evidence>
<comment type="caution">
    <text evidence="3">The sequence shown here is derived from an EMBL/GenBank/DDBJ whole genome shotgun (WGS) entry which is preliminary data.</text>
</comment>
<dbReference type="Proteomes" id="UP000179467">
    <property type="component" value="Unassembled WGS sequence"/>
</dbReference>
<dbReference type="SUPFAM" id="SSF51735">
    <property type="entry name" value="NAD(P)-binding Rossmann-fold domains"/>
    <property type="match status" value="1"/>
</dbReference>
<dbReference type="Gene3D" id="3.40.50.720">
    <property type="entry name" value="NAD(P)-binding Rossmann-like Domain"/>
    <property type="match status" value="1"/>
</dbReference>
<dbReference type="OrthoDB" id="9792355at2"/>